<dbReference type="OrthoDB" id="4345400at2759"/>
<evidence type="ECO:0000313" key="3">
    <source>
        <dbReference type="Proteomes" id="UP000030143"/>
    </source>
</evidence>
<name>A0A0A2K824_PENEN</name>
<keyword evidence="3" id="KW-1185">Reference proteome</keyword>
<keyword evidence="1" id="KW-0472">Membrane</keyword>
<dbReference type="AlphaFoldDB" id="A0A0A2K824"/>
<dbReference type="RefSeq" id="XP_016603518.1">
    <property type="nucleotide sequence ID" value="XM_016741508.1"/>
</dbReference>
<evidence type="ECO:0000313" key="2">
    <source>
        <dbReference type="EMBL" id="KGO63033.1"/>
    </source>
</evidence>
<feature type="transmembrane region" description="Helical" evidence="1">
    <location>
        <begin position="78"/>
        <end position="97"/>
    </location>
</feature>
<dbReference type="VEuPathDB" id="FungiDB:PEXP_070620"/>
<reference evidence="2 3" key="1">
    <citation type="journal article" date="2015" name="Mol. Plant Microbe Interact.">
        <title>Genome, transcriptome, and functional analyses of Penicillium expansum provide new insights into secondary metabolism and pathogenicity.</title>
        <authorList>
            <person name="Ballester A.R."/>
            <person name="Marcet-Houben M."/>
            <person name="Levin E."/>
            <person name="Sela N."/>
            <person name="Selma-Lazaro C."/>
            <person name="Carmona L."/>
            <person name="Wisniewski M."/>
            <person name="Droby S."/>
            <person name="Gonzalez-Candelas L."/>
            <person name="Gabaldon T."/>
        </authorList>
    </citation>
    <scope>NUCLEOTIDE SEQUENCE [LARGE SCALE GENOMIC DNA]</scope>
    <source>
        <strain evidence="2 3">MD-8</strain>
    </source>
</reference>
<sequence>MCSSKHPLSKARKTQVLLSVISWPCALAAVFATCHSPQAWIELIAITISGTTPVFMLSRYRKSGSQSHSLLEIATDSLVALLLLGVYISGIIILSSQEIGAWGDRQNYKLARGIPQVYSNLSCLLLSLLYLRTFAQGSFHQWIKPILKARRINYTLCPACDQSADATMTQNPDIDVTAAEQERPSVSGDSLQVLYTDDIESQPLLPESSLAVEGKQTTGIVINN</sequence>
<gene>
    <name evidence="2" type="ORF">PEX2_042330</name>
</gene>
<dbReference type="PhylomeDB" id="A0A0A2K824"/>
<proteinExistence type="predicted"/>
<accession>A0A0A2K824</accession>
<comment type="caution">
    <text evidence="2">The sequence shown here is derived from an EMBL/GenBank/DDBJ whole genome shotgun (WGS) entry which is preliminary data.</text>
</comment>
<dbReference type="GeneID" id="27676927"/>
<keyword evidence="1" id="KW-0812">Transmembrane</keyword>
<dbReference type="Proteomes" id="UP000030143">
    <property type="component" value="Unassembled WGS sequence"/>
</dbReference>
<organism evidence="2 3">
    <name type="scientific">Penicillium expansum</name>
    <name type="common">Blue mold rot fungus</name>
    <dbReference type="NCBI Taxonomy" id="27334"/>
    <lineage>
        <taxon>Eukaryota</taxon>
        <taxon>Fungi</taxon>
        <taxon>Dikarya</taxon>
        <taxon>Ascomycota</taxon>
        <taxon>Pezizomycotina</taxon>
        <taxon>Eurotiomycetes</taxon>
        <taxon>Eurotiomycetidae</taxon>
        <taxon>Eurotiales</taxon>
        <taxon>Aspergillaceae</taxon>
        <taxon>Penicillium</taxon>
    </lineage>
</organism>
<evidence type="ECO:0000256" key="1">
    <source>
        <dbReference type="SAM" id="Phobius"/>
    </source>
</evidence>
<dbReference type="HOGENOM" id="CLU_1235394_0_0_1"/>
<keyword evidence="1" id="KW-1133">Transmembrane helix</keyword>
<feature type="transmembrane region" description="Helical" evidence="1">
    <location>
        <begin position="38"/>
        <end position="57"/>
    </location>
</feature>
<protein>
    <submittedName>
        <fullName evidence="2">Uncharacterized protein</fullName>
    </submittedName>
</protein>
<dbReference type="EMBL" id="JQFZ01000016">
    <property type="protein sequence ID" value="KGO63033.1"/>
    <property type="molecule type" value="Genomic_DNA"/>
</dbReference>